<evidence type="ECO:0000256" key="1">
    <source>
        <dbReference type="ARBA" id="ARBA00007884"/>
    </source>
</evidence>
<evidence type="ECO:0000256" key="3">
    <source>
        <dbReference type="SAM" id="SignalP"/>
    </source>
</evidence>
<organism evidence="5 6">
    <name type="scientific">Diacronema lutheri</name>
    <name type="common">Unicellular marine alga</name>
    <name type="synonym">Monochrysis lutheri</name>
    <dbReference type="NCBI Taxonomy" id="2081491"/>
    <lineage>
        <taxon>Eukaryota</taxon>
        <taxon>Haptista</taxon>
        <taxon>Haptophyta</taxon>
        <taxon>Pavlovophyceae</taxon>
        <taxon>Pavlovales</taxon>
        <taxon>Pavlovaceae</taxon>
        <taxon>Diacronema</taxon>
    </lineage>
</organism>
<dbReference type="InterPro" id="IPR039131">
    <property type="entry name" value="NDUFAF1"/>
</dbReference>
<feature type="signal peptide" evidence="3">
    <location>
        <begin position="1"/>
        <end position="18"/>
    </location>
</feature>
<dbReference type="AlphaFoldDB" id="A0A8J6CJD1"/>
<evidence type="ECO:0000313" key="6">
    <source>
        <dbReference type="Proteomes" id="UP000751190"/>
    </source>
</evidence>
<proteinExistence type="inferred from homology"/>
<dbReference type="GO" id="GO:0010257">
    <property type="term" value="P:NADH dehydrogenase complex assembly"/>
    <property type="evidence" value="ECO:0007669"/>
    <property type="project" value="TreeGrafter"/>
</dbReference>
<dbReference type="SUPFAM" id="SSF49785">
    <property type="entry name" value="Galactose-binding domain-like"/>
    <property type="match status" value="1"/>
</dbReference>
<accession>A0A8J6CJD1</accession>
<feature type="chain" id="PRO_5035259801" description="NADH:ubiquinone oxidoreductase intermediate-associated protein 30 domain-containing protein" evidence="3">
    <location>
        <begin position="19"/>
        <end position="309"/>
    </location>
</feature>
<keyword evidence="3" id="KW-0732">Signal</keyword>
<dbReference type="EMBL" id="JAGTXO010000002">
    <property type="protein sequence ID" value="KAG8469793.1"/>
    <property type="molecule type" value="Genomic_DNA"/>
</dbReference>
<name>A0A8J6CJD1_DIALT</name>
<dbReference type="InterPro" id="IPR013857">
    <property type="entry name" value="NADH-UbQ_OxRdtase-assoc_prot30"/>
</dbReference>
<dbReference type="Pfam" id="PF08547">
    <property type="entry name" value="CIA30"/>
    <property type="match status" value="1"/>
</dbReference>
<dbReference type="PANTHER" id="PTHR13194:SF19">
    <property type="entry name" value="NAD(P)-BINDING ROSSMANN-FOLD SUPERFAMILY PROTEIN"/>
    <property type="match status" value="1"/>
</dbReference>
<dbReference type="PANTHER" id="PTHR13194">
    <property type="entry name" value="COMPLEX I INTERMEDIATE-ASSOCIATED PROTEIN 30"/>
    <property type="match status" value="1"/>
</dbReference>
<gene>
    <name evidence="5" type="ORF">KFE25_006248</name>
</gene>
<dbReference type="Proteomes" id="UP000751190">
    <property type="component" value="Unassembled WGS sequence"/>
</dbReference>
<dbReference type="OrthoDB" id="443731at2759"/>
<protein>
    <recommendedName>
        <fullName evidence="4">NADH:ubiquinone oxidoreductase intermediate-associated protein 30 domain-containing protein</fullName>
    </recommendedName>
</protein>
<evidence type="ECO:0000259" key="4">
    <source>
        <dbReference type="Pfam" id="PF08547"/>
    </source>
</evidence>
<keyword evidence="6" id="KW-1185">Reference proteome</keyword>
<feature type="region of interest" description="Disordered" evidence="2">
    <location>
        <begin position="288"/>
        <end position="309"/>
    </location>
</feature>
<sequence length="309" mass="33705">MALALVAILAATSGAITAGRRLLDAPIFVLRGPERAEALSCFERVDDQIMGGISQSALVPSYDGECASFLGVVRTDGGGFCGTRSRLLSKPLNLGGYSGIYLRVRGDGKRYKLNVRTSEEVGELVYQCAFLPPAEMATVRLPFTAFRLVKRSNPVPSPPPLDPHTIYQLGVVLSRFAFGEESSNDAFAAGPFRVDIEEIGAFRDELDFEAAIDEPGAPVARSAGPPLSAGLQLWPEGEEPRRRGGLRARLLRFVFRRVRGTLRQRVVARRSERASKLWALRKQGRKLSELRRAETAPTPAPDAEARRGS</sequence>
<evidence type="ECO:0000313" key="5">
    <source>
        <dbReference type="EMBL" id="KAG8469793.1"/>
    </source>
</evidence>
<evidence type="ECO:0000256" key="2">
    <source>
        <dbReference type="SAM" id="MobiDB-lite"/>
    </source>
</evidence>
<comment type="similarity">
    <text evidence="1">Belongs to the CIA30 family.</text>
</comment>
<dbReference type="InterPro" id="IPR008979">
    <property type="entry name" value="Galactose-bd-like_sf"/>
</dbReference>
<feature type="domain" description="NADH:ubiquinone oxidoreductase intermediate-associated protein 30" evidence="4">
    <location>
        <begin position="37"/>
        <end position="196"/>
    </location>
</feature>
<dbReference type="GO" id="GO:0051082">
    <property type="term" value="F:unfolded protein binding"/>
    <property type="evidence" value="ECO:0007669"/>
    <property type="project" value="TreeGrafter"/>
</dbReference>
<reference evidence="5" key="1">
    <citation type="submission" date="2021-05" db="EMBL/GenBank/DDBJ databases">
        <title>The genome of the haptophyte Pavlova lutheri (Diacronema luteri, Pavlovales) - a model for lipid biosynthesis in eukaryotic algae.</title>
        <authorList>
            <person name="Hulatt C.J."/>
            <person name="Posewitz M.C."/>
        </authorList>
    </citation>
    <scope>NUCLEOTIDE SEQUENCE</scope>
    <source>
        <strain evidence="5">NIVA-4/92</strain>
    </source>
</reference>
<comment type="caution">
    <text evidence="5">The sequence shown here is derived from an EMBL/GenBank/DDBJ whole genome shotgun (WGS) entry which is preliminary data.</text>
</comment>